<proteinExistence type="predicted"/>
<accession>G0UVG2</accession>
<protein>
    <submittedName>
        <fullName evidence="1">Uncharacterized protein TCIL3000_10_1360</fullName>
    </submittedName>
</protein>
<organism evidence="1">
    <name type="scientific">Trypanosoma congolense (strain IL3000)</name>
    <dbReference type="NCBI Taxonomy" id="1068625"/>
    <lineage>
        <taxon>Eukaryota</taxon>
        <taxon>Discoba</taxon>
        <taxon>Euglenozoa</taxon>
        <taxon>Kinetoplastea</taxon>
        <taxon>Metakinetoplastina</taxon>
        <taxon>Trypanosomatida</taxon>
        <taxon>Trypanosomatidae</taxon>
        <taxon>Trypanosoma</taxon>
        <taxon>Nannomonas</taxon>
    </lineage>
</organism>
<dbReference type="AlphaFoldDB" id="G0UVG2"/>
<gene>
    <name evidence="1" type="ORF">TCIL3000_10_1360</name>
</gene>
<dbReference type="VEuPathDB" id="TriTrypDB:TcIL3000_10_1360"/>
<sequence length="824" mass="90093">MALRLSASKRIAYKDTFLDFYGQRPPARVQLADATEANGECPERITSWSAFPSTKKPRRQLEKGFSGHGGQNRAGEHVAVAFNQPIQTPSLDIAFHVAVFRCDTWSLQWTARASSAKDTDRVTCVQCLSSNIVAFLMESNGDESGNVELYIATKYEVQEDVRHNDCKWKSFMTDASAVVTGFREEGVSSIQALSETSLLVLTGAGRLLRVNVLFSTSVELTTEEVAFLGMVGKYLPAKHDAPKLVVSCGVADNDADATNGGNQTYICILNGRGSKCYVLNLANPFVDGEVQHITFPKGTVVERIESAGPYMLVATLFNKESKSYALQFSCLVPQGASSDHSFTIASFDLVHLKAYHIPLGTMYNSKTGTHIIVARWLHGNEEAPGNDDTSEGQWWRRMVYAELPLGSGPYSTEDLHGTVWNLLPEPFRPAAPVLGVSTQGVVDDTDDGDAAEAEYVQELSLLSKGTSGGLWAPLRLHYALATPSTTPKTSSGQRNQILATVFAIETAPPIHSRLAKQWHNGAVGLLHLLRCTVTCEEGHNQLRHVAAGLPPFAVPWNPRHLRQALRRLCPVALGTLFSSVAGALRRSAHPEAARDLFFGAAATAVVDVAMHIITLSRKVGAQLHSEDVETVVLLLRASRELGHTISKHAVRSQLLMECMVKDRMAARVFNGSSAYTNAGIESGGDEMQTEESRKGGIMFFGGTSEMRVERLLSSRYAVNDWSQRLLLRKSRDAAVVARSRKYLSEVVPFLQHNQQQQVYGLLLPQQEGSNDGGSNEGNECRACREKVIVDALLPDWVFAGHRPHKNAGFAEYEGVLLQDGVDSN</sequence>
<reference evidence="1" key="1">
    <citation type="journal article" date="2012" name="Proc. Natl. Acad. Sci. U.S.A.">
        <title>Antigenic diversity is generated by distinct evolutionary mechanisms in African trypanosome species.</title>
        <authorList>
            <person name="Jackson A.P."/>
            <person name="Berry A."/>
            <person name="Aslett M."/>
            <person name="Allison H.C."/>
            <person name="Burton P."/>
            <person name="Vavrova-Anderson J."/>
            <person name="Brown R."/>
            <person name="Browne H."/>
            <person name="Corton N."/>
            <person name="Hauser H."/>
            <person name="Gamble J."/>
            <person name="Gilderthorp R."/>
            <person name="Marcello L."/>
            <person name="McQuillan J."/>
            <person name="Otto T.D."/>
            <person name="Quail M.A."/>
            <person name="Sanders M.J."/>
            <person name="van Tonder A."/>
            <person name="Ginger M.L."/>
            <person name="Field M.C."/>
            <person name="Barry J.D."/>
            <person name="Hertz-Fowler C."/>
            <person name="Berriman M."/>
        </authorList>
    </citation>
    <scope>NUCLEOTIDE SEQUENCE</scope>
    <source>
        <strain evidence="1">IL3000</strain>
    </source>
</reference>
<name>G0UVG2_TRYCI</name>
<evidence type="ECO:0000313" key="1">
    <source>
        <dbReference type="EMBL" id="CCC93377.1"/>
    </source>
</evidence>
<dbReference type="EMBL" id="HE575323">
    <property type="protein sequence ID" value="CCC93377.1"/>
    <property type="molecule type" value="Genomic_DNA"/>
</dbReference>